<evidence type="ECO:0000313" key="1">
    <source>
        <dbReference type="EMBL" id="SDY14568.1"/>
    </source>
</evidence>
<evidence type="ECO:0008006" key="3">
    <source>
        <dbReference type="Google" id="ProtNLM"/>
    </source>
</evidence>
<proteinExistence type="predicted"/>
<evidence type="ECO:0000313" key="2">
    <source>
        <dbReference type="Proteomes" id="UP000199079"/>
    </source>
</evidence>
<protein>
    <recommendedName>
        <fullName evidence="3">Exonuclease RecJ</fullName>
    </recommendedName>
</protein>
<dbReference type="AlphaFoldDB" id="A0A1H3HID4"/>
<dbReference type="Proteomes" id="UP000199079">
    <property type="component" value="Unassembled WGS sequence"/>
</dbReference>
<sequence>MTESATASDATPETIAGVVRDAPFIRLVARDDGDSLAAAALLAGAARGVGTPFQIRTHPDPAGSVAGAAEAAESGRTAGRDDEVHLIVGAGAAETPDPSTIAVYALDADGRPASTAAFAVGTELGVDLDPVLALAGVVAAGSVPGTDGSGDALDVATRRGIVERRPGLAVPTPETDAGLATGIAASTLFHAPYSGDPDDVRAAIGADVLADADRRRIASVVAVDVVAPPAATSRASAAVERALRPYATTGPVGTVGGYADVLDVLAREAPGTGIALALAGTGGADVGDDHDVNDDLRSAALETWRAHGTAAHAAVAGATMARYDGVSVARVSAPAATLPTVARLLNQYRSPEPITLVVDPDAGRVAAAATDPAGVGDALRHAAAELDGTGWGGPTRGGARVSIDDDGSAVIAATREAL</sequence>
<organism evidence="1 2">
    <name type="scientific">Halopenitus persicus</name>
    <dbReference type="NCBI Taxonomy" id="1048396"/>
    <lineage>
        <taxon>Archaea</taxon>
        <taxon>Methanobacteriati</taxon>
        <taxon>Methanobacteriota</taxon>
        <taxon>Stenosarchaea group</taxon>
        <taxon>Halobacteria</taxon>
        <taxon>Halobacteriales</taxon>
        <taxon>Haloferacaceae</taxon>
        <taxon>Halopenitus</taxon>
    </lineage>
</organism>
<gene>
    <name evidence="1" type="ORF">SAMN05216564_103270</name>
</gene>
<dbReference type="RefSeq" id="WP_092731593.1">
    <property type="nucleotide sequence ID" value="NZ_FNPC01000003.1"/>
</dbReference>
<dbReference type="OrthoDB" id="157374at2157"/>
<keyword evidence="2" id="KW-1185">Reference proteome</keyword>
<reference evidence="2" key="1">
    <citation type="submission" date="2016-10" db="EMBL/GenBank/DDBJ databases">
        <authorList>
            <person name="Varghese N."/>
            <person name="Submissions S."/>
        </authorList>
    </citation>
    <scope>NUCLEOTIDE SEQUENCE [LARGE SCALE GENOMIC DNA]</scope>
    <source>
        <strain evidence="2">DC30,IBRC 10041,KCTC 4046</strain>
    </source>
</reference>
<dbReference type="EMBL" id="FNPC01000003">
    <property type="protein sequence ID" value="SDY14568.1"/>
    <property type="molecule type" value="Genomic_DNA"/>
</dbReference>
<name>A0A1H3HID4_9EURY</name>
<accession>A0A1H3HID4</accession>